<evidence type="ECO:0000313" key="2">
    <source>
        <dbReference type="Proteomes" id="UP000299102"/>
    </source>
</evidence>
<dbReference type="AlphaFoldDB" id="A0A4C1ZQS4"/>
<keyword evidence="2" id="KW-1185">Reference proteome</keyword>
<accession>A0A4C1ZQS4</accession>
<reference evidence="1 2" key="1">
    <citation type="journal article" date="2019" name="Commun. Biol.">
        <title>The bagworm genome reveals a unique fibroin gene that provides high tensile strength.</title>
        <authorList>
            <person name="Kono N."/>
            <person name="Nakamura H."/>
            <person name="Ohtoshi R."/>
            <person name="Tomita M."/>
            <person name="Numata K."/>
            <person name="Arakawa K."/>
        </authorList>
    </citation>
    <scope>NUCLEOTIDE SEQUENCE [LARGE SCALE GENOMIC DNA]</scope>
</reference>
<name>A0A4C1ZQS4_EUMVA</name>
<organism evidence="1 2">
    <name type="scientific">Eumeta variegata</name>
    <name type="common">Bagworm moth</name>
    <name type="synonym">Eumeta japonica</name>
    <dbReference type="NCBI Taxonomy" id="151549"/>
    <lineage>
        <taxon>Eukaryota</taxon>
        <taxon>Metazoa</taxon>
        <taxon>Ecdysozoa</taxon>
        <taxon>Arthropoda</taxon>
        <taxon>Hexapoda</taxon>
        <taxon>Insecta</taxon>
        <taxon>Pterygota</taxon>
        <taxon>Neoptera</taxon>
        <taxon>Endopterygota</taxon>
        <taxon>Lepidoptera</taxon>
        <taxon>Glossata</taxon>
        <taxon>Ditrysia</taxon>
        <taxon>Tineoidea</taxon>
        <taxon>Psychidae</taxon>
        <taxon>Oiketicinae</taxon>
        <taxon>Eumeta</taxon>
    </lineage>
</organism>
<evidence type="ECO:0000313" key="1">
    <source>
        <dbReference type="EMBL" id="GBP89289.1"/>
    </source>
</evidence>
<sequence length="94" mass="10736">MRRVLCDGCSVSPLYARKFNGRVQLCMFPRNNLVYRAGTRKRVTVTAVGYGRVSEPQRRRARGPECVLLVKVRRRESEDHARACHTRDAASVCD</sequence>
<proteinExistence type="predicted"/>
<comment type="caution">
    <text evidence="1">The sequence shown here is derived from an EMBL/GenBank/DDBJ whole genome shotgun (WGS) entry which is preliminary data.</text>
</comment>
<dbReference type="Proteomes" id="UP000299102">
    <property type="component" value="Unassembled WGS sequence"/>
</dbReference>
<protein>
    <submittedName>
        <fullName evidence="1">Uncharacterized protein</fullName>
    </submittedName>
</protein>
<dbReference type="EMBL" id="BGZK01001989">
    <property type="protein sequence ID" value="GBP89289.1"/>
    <property type="molecule type" value="Genomic_DNA"/>
</dbReference>
<gene>
    <name evidence="1" type="ORF">EVAR_60431_1</name>
</gene>